<evidence type="ECO:0000313" key="1">
    <source>
        <dbReference type="EMBL" id="KZP06014.1"/>
    </source>
</evidence>
<proteinExistence type="predicted"/>
<accession>A0A167WEQ5</accession>
<sequence length="76" mass="8216">MALIHPLDGIVTSYCQHVRENSCNSEPLEESTISTGVIHYPASSSSSLEFEGGAILCMPCCVLWPITLEDTRSKCG</sequence>
<organism evidence="1 2">
    <name type="scientific">Athelia psychrophila</name>
    <dbReference type="NCBI Taxonomy" id="1759441"/>
    <lineage>
        <taxon>Eukaryota</taxon>
        <taxon>Fungi</taxon>
        <taxon>Dikarya</taxon>
        <taxon>Basidiomycota</taxon>
        <taxon>Agaricomycotina</taxon>
        <taxon>Agaricomycetes</taxon>
        <taxon>Agaricomycetidae</taxon>
        <taxon>Atheliales</taxon>
        <taxon>Atheliaceae</taxon>
        <taxon>Athelia</taxon>
    </lineage>
</organism>
<dbReference type="EMBL" id="KV417808">
    <property type="protein sequence ID" value="KZP06014.1"/>
    <property type="molecule type" value="Genomic_DNA"/>
</dbReference>
<gene>
    <name evidence="1" type="ORF">FIBSPDRAFT_876929</name>
</gene>
<dbReference type="AlphaFoldDB" id="A0A167WEQ5"/>
<evidence type="ECO:0000313" key="2">
    <source>
        <dbReference type="Proteomes" id="UP000076532"/>
    </source>
</evidence>
<dbReference type="Proteomes" id="UP000076532">
    <property type="component" value="Unassembled WGS sequence"/>
</dbReference>
<keyword evidence="2" id="KW-1185">Reference proteome</keyword>
<protein>
    <submittedName>
        <fullName evidence="1">Uncharacterized protein</fullName>
    </submittedName>
</protein>
<reference evidence="1 2" key="1">
    <citation type="journal article" date="2016" name="Mol. Biol. Evol.">
        <title>Comparative Genomics of Early-Diverging Mushroom-Forming Fungi Provides Insights into the Origins of Lignocellulose Decay Capabilities.</title>
        <authorList>
            <person name="Nagy L.G."/>
            <person name="Riley R."/>
            <person name="Tritt A."/>
            <person name="Adam C."/>
            <person name="Daum C."/>
            <person name="Floudas D."/>
            <person name="Sun H."/>
            <person name="Yadav J.S."/>
            <person name="Pangilinan J."/>
            <person name="Larsson K.H."/>
            <person name="Matsuura K."/>
            <person name="Barry K."/>
            <person name="Labutti K."/>
            <person name="Kuo R."/>
            <person name="Ohm R.A."/>
            <person name="Bhattacharya S.S."/>
            <person name="Shirouzu T."/>
            <person name="Yoshinaga Y."/>
            <person name="Martin F.M."/>
            <person name="Grigoriev I.V."/>
            <person name="Hibbett D.S."/>
        </authorList>
    </citation>
    <scope>NUCLEOTIDE SEQUENCE [LARGE SCALE GENOMIC DNA]</scope>
    <source>
        <strain evidence="1 2">CBS 109695</strain>
    </source>
</reference>
<name>A0A167WEQ5_9AGAM</name>